<feature type="region of interest" description="Disordered" evidence="1">
    <location>
        <begin position="57"/>
        <end position="80"/>
    </location>
</feature>
<sequence length="148" mass="16270">MKYPPNRTRGLLKMKPLQTGERSHTYRVRAADAVHGWWGSLTAEERGELLARVMAAEAPAEAGEGQGAPSMPEAPSWPSGVPARPLTPHGRELLAQLEEGAVLVKDGHRYRLVVDGVTVRNMTYQTPATLILRGLIVETEPDVWRALK</sequence>
<protein>
    <submittedName>
        <fullName evidence="2">Uncharacterized protein</fullName>
    </submittedName>
</protein>
<gene>
    <name evidence="2" type="ORF">Dalu01_03628</name>
</gene>
<reference evidence="2 3" key="1">
    <citation type="submission" date="2024-02" db="EMBL/GenBank/DDBJ databases">
        <title>Deinococcus aluminii NBRC 112889.</title>
        <authorList>
            <person name="Ichikawa N."/>
            <person name="Katano-Makiyama Y."/>
            <person name="Hidaka K."/>
        </authorList>
    </citation>
    <scope>NUCLEOTIDE SEQUENCE [LARGE SCALE GENOMIC DNA]</scope>
    <source>
        <strain evidence="2 3">NBRC 112889</strain>
    </source>
</reference>
<evidence type="ECO:0000256" key="1">
    <source>
        <dbReference type="SAM" id="MobiDB-lite"/>
    </source>
</evidence>
<evidence type="ECO:0000313" key="2">
    <source>
        <dbReference type="EMBL" id="GAA5535204.1"/>
    </source>
</evidence>
<organism evidence="2 3">
    <name type="scientific">Deinococcus aluminii</name>
    <dbReference type="NCBI Taxonomy" id="1656885"/>
    <lineage>
        <taxon>Bacteria</taxon>
        <taxon>Thermotogati</taxon>
        <taxon>Deinococcota</taxon>
        <taxon>Deinococci</taxon>
        <taxon>Deinococcales</taxon>
        <taxon>Deinococcaceae</taxon>
        <taxon>Deinococcus</taxon>
    </lineage>
</organism>
<feature type="compositionally biased region" description="Low complexity" evidence="1">
    <location>
        <begin position="57"/>
        <end position="69"/>
    </location>
</feature>
<keyword evidence="3" id="KW-1185">Reference proteome</keyword>
<dbReference type="EMBL" id="BAABRV010000021">
    <property type="protein sequence ID" value="GAA5535204.1"/>
    <property type="molecule type" value="Genomic_DNA"/>
</dbReference>
<comment type="caution">
    <text evidence="2">The sequence shown here is derived from an EMBL/GenBank/DDBJ whole genome shotgun (WGS) entry which is preliminary data.</text>
</comment>
<accession>A0ABP9XIL4</accession>
<evidence type="ECO:0000313" key="3">
    <source>
        <dbReference type="Proteomes" id="UP001404956"/>
    </source>
</evidence>
<dbReference type="RefSeq" id="WP_345458081.1">
    <property type="nucleotide sequence ID" value="NZ_BAABRV010000021.1"/>
</dbReference>
<dbReference type="Proteomes" id="UP001404956">
    <property type="component" value="Unassembled WGS sequence"/>
</dbReference>
<name>A0ABP9XIL4_9DEIO</name>
<proteinExistence type="predicted"/>